<dbReference type="InterPro" id="IPR013785">
    <property type="entry name" value="Aldolase_TIM"/>
</dbReference>
<dbReference type="PANTHER" id="PTHR12128:SF66">
    <property type="entry name" value="4-HYDROXY-2-OXOGLUTARATE ALDOLASE, MITOCHONDRIAL"/>
    <property type="match status" value="1"/>
</dbReference>
<dbReference type="EMBL" id="JADBEF010000001">
    <property type="protein sequence ID" value="MBE1558469.1"/>
    <property type="molecule type" value="Genomic_DNA"/>
</dbReference>
<feature type="compositionally biased region" description="Gly residues" evidence="3">
    <location>
        <begin position="92"/>
        <end position="103"/>
    </location>
</feature>
<evidence type="ECO:0000256" key="3">
    <source>
        <dbReference type="SAM" id="MobiDB-lite"/>
    </source>
</evidence>
<feature type="region of interest" description="Disordered" evidence="3">
    <location>
        <begin position="325"/>
        <end position="347"/>
    </location>
</feature>
<dbReference type="Pfam" id="PF00701">
    <property type="entry name" value="DHDPS"/>
    <property type="match status" value="1"/>
</dbReference>
<evidence type="ECO:0000313" key="4">
    <source>
        <dbReference type="EMBL" id="MBE1558469.1"/>
    </source>
</evidence>
<sequence length="347" mass="35710">MSTAIDPRAARLRDRLRGALVAAAATPMTRSGEVDLDLAESYFHRLVASGADALAVLAHTGRGPFLPTEVRRGLILRARATGVPVIVGVGGAGTTAPHPGGGSGRKEALSGGAADEGAGALERSMADEGAGVVERPLAEGSADVVERAVADARTAAELGADGVLLFPSPGDRVALHDAVWRAAELPMIAFDLYTSPCPPGVMREILGHPGVAGLKTALLSDAMGCQETIAMTREAGRLAITGEDRMFGPSLLWGAEAALVGIAAASVEATAAVMRAFDGDDLRAFEKASARLDRLAAATFTAPMEGYVQRMLWLAAAEGLIPESHAHDPFGPGLPEEDRERVLAAAS</sequence>
<comment type="similarity">
    <text evidence="1">Belongs to the DapA family.</text>
</comment>
<dbReference type="SUPFAM" id="SSF51569">
    <property type="entry name" value="Aldolase"/>
    <property type="match status" value="2"/>
</dbReference>
<keyword evidence="5" id="KW-1185">Reference proteome</keyword>
<proteinExistence type="inferred from homology"/>
<dbReference type="GO" id="GO:0008840">
    <property type="term" value="F:4-hydroxy-tetrahydrodipicolinate synthase activity"/>
    <property type="evidence" value="ECO:0007669"/>
    <property type="project" value="UniProtKB-EC"/>
</dbReference>
<dbReference type="EC" id="4.3.3.7" evidence="4"/>
<keyword evidence="2 4" id="KW-0456">Lyase</keyword>
<dbReference type="SMART" id="SM01130">
    <property type="entry name" value="DHDPS"/>
    <property type="match status" value="1"/>
</dbReference>
<name>A0ABR9K8Z0_9ACTN</name>
<comment type="caution">
    <text evidence="4">The sequence shown here is derived from an EMBL/GenBank/DDBJ whole genome shotgun (WGS) entry which is preliminary data.</text>
</comment>
<dbReference type="PANTHER" id="PTHR12128">
    <property type="entry name" value="DIHYDRODIPICOLINATE SYNTHASE"/>
    <property type="match status" value="1"/>
</dbReference>
<feature type="region of interest" description="Disordered" evidence="3">
    <location>
        <begin position="92"/>
        <end position="116"/>
    </location>
</feature>
<evidence type="ECO:0000256" key="2">
    <source>
        <dbReference type="ARBA" id="ARBA00023239"/>
    </source>
</evidence>
<evidence type="ECO:0000313" key="5">
    <source>
        <dbReference type="Proteomes" id="UP000661607"/>
    </source>
</evidence>
<protein>
    <submittedName>
        <fullName evidence="4">4-hydroxy-tetrahydrodipicolinate synthase</fullName>
        <ecNumber evidence="4">4.3.3.7</ecNumber>
    </submittedName>
</protein>
<dbReference type="Gene3D" id="3.20.20.70">
    <property type="entry name" value="Aldolase class I"/>
    <property type="match status" value="2"/>
</dbReference>
<evidence type="ECO:0000256" key="1">
    <source>
        <dbReference type="ARBA" id="ARBA00007592"/>
    </source>
</evidence>
<dbReference type="RefSeq" id="WP_192773880.1">
    <property type="nucleotide sequence ID" value="NZ_BAAASY010000003.1"/>
</dbReference>
<accession>A0ABR9K8Z0</accession>
<organism evidence="4 5">
    <name type="scientific">Nonomuraea africana</name>
    <dbReference type="NCBI Taxonomy" id="46171"/>
    <lineage>
        <taxon>Bacteria</taxon>
        <taxon>Bacillati</taxon>
        <taxon>Actinomycetota</taxon>
        <taxon>Actinomycetes</taxon>
        <taxon>Streptosporangiales</taxon>
        <taxon>Streptosporangiaceae</taxon>
        <taxon>Nonomuraea</taxon>
    </lineage>
</organism>
<reference evidence="4 5" key="1">
    <citation type="submission" date="2020-10" db="EMBL/GenBank/DDBJ databases">
        <title>Sequencing the genomes of 1000 actinobacteria strains.</title>
        <authorList>
            <person name="Klenk H.-P."/>
        </authorList>
    </citation>
    <scope>NUCLEOTIDE SEQUENCE [LARGE SCALE GENOMIC DNA]</scope>
    <source>
        <strain evidence="4 5">DSM 43748</strain>
    </source>
</reference>
<feature type="compositionally biased region" description="Basic and acidic residues" evidence="3">
    <location>
        <begin position="336"/>
        <end position="347"/>
    </location>
</feature>
<dbReference type="InterPro" id="IPR002220">
    <property type="entry name" value="DapA-like"/>
</dbReference>
<dbReference type="Proteomes" id="UP000661607">
    <property type="component" value="Unassembled WGS sequence"/>
</dbReference>
<gene>
    <name evidence="4" type="ORF">H4W81_001248</name>
</gene>